<evidence type="ECO:0000313" key="3">
    <source>
        <dbReference type="Proteomes" id="UP001359485"/>
    </source>
</evidence>
<dbReference type="EMBL" id="JAWJWF010000046">
    <property type="protein sequence ID" value="KAK6624781.1"/>
    <property type="molecule type" value="Genomic_DNA"/>
</dbReference>
<feature type="coiled-coil region" evidence="1">
    <location>
        <begin position="5"/>
        <end position="67"/>
    </location>
</feature>
<keyword evidence="3" id="KW-1185">Reference proteome</keyword>
<protein>
    <recommendedName>
        <fullName evidence="4">Kinetochore protein SPC25</fullName>
    </recommendedName>
</protein>
<organism evidence="2 3">
    <name type="scientific">Polyplax serrata</name>
    <name type="common">Common mouse louse</name>
    <dbReference type="NCBI Taxonomy" id="468196"/>
    <lineage>
        <taxon>Eukaryota</taxon>
        <taxon>Metazoa</taxon>
        <taxon>Ecdysozoa</taxon>
        <taxon>Arthropoda</taxon>
        <taxon>Hexapoda</taxon>
        <taxon>Insecta</taxon>
        <taxon>Pterygota</taxon>
        <taxon>Neoptera</taxon>
        <taxon>Paraneoptera</taxon>
        <taxon>Psocodea</taxon>
        <taxon>Troctomorpha</taxon>
        <taxon>Phthiraptera</taxon>
        <taxon>Anoplura</taxon>
        <taxon>Polyplacidae</taxon>
        <taxon>Polyplax</taxon>
    </lineage>
</organism>
<sequence>MQKEKEHYLKKIEELSRKIEDSKTQLLGLEGTISDLRKKHSYQSQVNEELKEQFETLQLSIKEKNENFEKTLDNYTTVINYYENYLNMSLDFDKDNHNIVTIKFTNLQSDSQVQIEAIDNATFKILKVHPLLNDEEITERIISKPELMLLLYNTQKQVKGCST</sequence>
<dbReference type="Proteomes" id="UP001359485">
    <property type="component" value="Unassembled WGS sequence"/>
</dbReference>
<proteinExistence type="predicted"/>
<evidence type="ECO:0000256" key="1">
    <source>
        <dbReference type="SAM" id="Coils"/>
    </source>
</evidence>
<comment type="caution">
    <text evidence="2">The sequence shown here is derived from an EMBL/GenBank/DDBJ whole genome shotgun (WGS) entry which is preliminary data.</text>
</comment>
<accession>A0ABR1AQQ4</accession>
<reference evidence="2 3" key="1">
    <citation type="submission" date="2023-09" db="EMBL/GenBank/DDBJ databases">
        <title>Genomes of two closely related lineages of the louse Polyplax serrata with different host specificities.</title>
        <authorList>
            <person name="Martinu J."/>
            <person name="Tarabai H."/>
            <person name="Stefka J."/>
            <person name="Hypsa V."/>
        </authorList>
    </citation>
    <scope>NUCLEOTIDE SEQUENCE [LARGE SCALE GENOMIC DNA]</scope>
    <source>
        <strain evidence="2">98ZLc_SE</strain>
    </source>
</reference>
<evidence type="ECO:0000313" key="2">
    <source>
        <dbReference type="EMBL" id="KAK6624781.1"/>
    </source>
</evidence>
<name>A0ABR1AQQ4_POLSC</name>
<keyword evidence="1" id="KW-0175">Coiled coil</keyword>
<gene>
    <name evidence="2" type="ORF">RUM44_011641</name>
</gene>
<evidence type="ECO:0008006" key="4">
    <source>
        <dbReference type="Google" id="ProtNLM"/>
    </source>
</evidence>